<dbReference type="EMBL" id="JAHQIW010004602">
    <property type="protein sequence ID" value="KAJ1363070.1"/>
    <property type="molecule type" value="Genomic_DNA"/>
</dbReference>
<keyword evidence="3" id="KW-0472">Membrane</keyword>
<dbReference type="InterPro" id="IPR001304">
    <property type="entry name" value="C-type_lectin-like"/>
</dbReference>
<dbReference type="PROSITE" id="PS01180">
    <property type="entry name" value="CUB"/>
    <property type="match status" value="1"/>
</dbReference>
<dbReference type="SUPFAM" id="SSF49854">
    <property type="entry name" value="Spermadhesin, CUB domain"/>
    <property type="match status" value="1"/>
</dbReference>
<keyword evidence="1" id="KW-1015">Disulfide bond</keyword>
<proteinExistence type="predicted"/>
<accession>A0AAD5QV20</accession>
<protein>
    <recommendedName>
        <fullName evidence="8">C-type lectin domain-containing protein</fullName>
    </recommendedName>
</protein>
<feature type="transmembrane region" description="Helical" evidence="3">
    <location>
        <begin position="235"/>
        <end position="256"/>
    </location>
</feature>
<evidence type="ECO:0000313" key="6">
    <source>
        <dbReference type="EMBL" id="KAJ1363070.1"/>
    </source>
</evidence>
<evidence type="ECO:0000256" key="2">
    <source>
        <dbReference type="PROSITE-ProRule" id="PRU00059"/>
    </source>
</evidence>
<comment type="caution">
    <text evidence="2">Lacks conserved residue(s) required for the propagation of feature annotation.</text>
</comment>
<evidence type="ECO:0000256" key="3">
    <source>
        <dbReference type="SAM" id="Phobius"/>
    </source>
</evidence>
<dbReference type="SMART" id="SM00034">
    <property type="entry name" value="CLECT"/>
    <property type="match status" value="1"/>
</dbReference>
<dbReference type="Pfam" id="PF00431">
    <property type="entry name" value="CUB"/>
    <property type="match status" value="1"/>
</dbReference>
<dbReference type="PANTHER" id="PTHR45710">
    <property type="entry name" value="C-TYPE LECTIN DOMAIN-CONTAINING PROTEIN 180"/>
    <property type="match status" value="1"/>
</dbReference>
<organism evidence="6 7">
    <name type="scientific">Parelaphostrongylus tenuis</name>
    <name type="common">Meningeal worm</name>
    <dbReference type="NCBI Taxonomy" id="148309"/>
    <lineage>
        <taxon>Eukaryota</taxon>
        <taxon>Metazoa</taxon>
        <taxon>Ecdysozoa</taxon>
        <taxon>Nematoda</taxon>
        <taxon>Chromadorea</taxon>
        <taxon>Rhabditida</taxon>
        <taxon>Rhabditina</taxon>
        <taxon>Rhabditomorpha</taxon>
        <taxon>Strongyloidea</taxon>
        <taxon>Metastrongylidae</taxon>
        <taxon>Parelaphostrongylus</taxon>
    </lineage>
</organism>
<dbReference type="AlphaFoldDB" id="A0AAD5QV20"/>
<dbReference type="Gene3D" id="2.60.120.290">
    <property type="entry name" value="Spermadhesin, CUB domain"/>
    <property type="match status" value="1"/>
</dbReference>
<feature type="domain" description="C-type lectin" evidence="5">
    <location>
        <begin position="89"/>
        <end position="207"/>
    </location>
</feature>
<dbReference type="PANTHER" id="PTHR45710:SF36">
    <property type="entry name" value="C-TYPE LECTIN DOMAIN-CONTAINING PROTEIN"/>
    <property type="match status" value="1"/>
</dbReference>
<feature type="domain" description="CUB" evidence="4">
    <location>
        <begin position="1"/>
        <end position="76"/>
    </location>
</feature>
<evidence type="ECO:0000259" key="4">
    <source>
        <dbReference type="PROSITE" id="PS01180"/>
    </source>
</evidence>
<comment type="caution">
    <text evidence="6">The sequence shown here is derived from an EMBL/GenBank/DDBJ whole genome shotgun (WGS) entry which is preliminary data.</text>
</comment>
<dbReference type="SUPFAM" id="SSF56436">
    <property type="entry name" value="C-type lectin-like"/>
    <property type="match status" value="1"/>
</dbReference>
<dbReference type="CDD" id="cd00037">
    <property type="entry name" value="CLECT"/>
    <property type="match status" value="1"/>
</dbReference>
<dbReference type="InterPro" id="IPR016186">
    <property type="entry name" value="C-type_lectin-like/link_sf"/>
</dbReference>
<dbReference type="InterPro" id="IPR050828">
    <property type="entry name" value="C-type_lectin/matrix_domain"/>
</dbReference>
<reference evidence="6" key="1">
    <citation type="submission" date="2021-06" db="EMBL/GenBank/DDBJ databases">
        <title>Parelaphostrongylus tenuis whole genome reference sequence.</title>
        <authorList>
            <person name="Garwood T.J."/>
            <person name="Larsen P.A."/>
            <person name="Fountain-Jones N.M."/>
            <person name="Garbe J.R."/>
            <person name="Macchietto M.G."/>
            <person name="Kania S.A."/>
            <person name="Gerhold R.W."/>
            <person name="Richards J.E."/>
            <person name="Wolf T.M."/>
        </authorList>
    </citation>
    <scope>NUCLEOTIDE SEQUENCE</scope>
    <source>
        <strain evidence="6">MNPRO001-30</strain>
        <tissue evidence="6">Meninges</tissue>
    </source>
</reference>
<evidence type="ECO:0000259" key="5">
    <source>
        <dbReference type="PROSITE" id="PS50041"/>
    </source>
</evidence>
<dbReference type="InterPro" id="IPR035914">
    <property type="entry name" value="Sperma_CUB_dom_sf"/>
</dbReference>
<dbReference type="CDD" id="cd00041">
    <property type="entry name" value="CUB"/>
    <property type="match status" value="1"/>
</dbReference>
<evidence type="ECO:0000313" key="7">
    <source>
        <dbReference type="Proteomes" id="UP001196413"/>
    </source>
</evidence>
<sequence>MVEILEVDMEAQLFRSCLDYIGFHDGNQARLTRPYLSFCGYLRNRQVTSQSDSLTIHFISDELVEGRGVKLSYEAVSYGECDIGWLSRGDGMCYRHVEAEPKVGWADAQEQCGQMQANLASIRDQNDYDYMSNTFGHTPAHSWIGYTDADHEGTVMGVNSKLNTIWPQPLLPGNNDDRDCLYLDYSLSDREPYRIADCRTKQTFICQKRNNWSTVVVGSQHERIRAGSRMRTANYTIWLLILVALILFLILLCILCQGTAIRKLAPL</sequence>
<keyword evidence="7" id="KW-1185">Reference proteome</keyword>
<evidence type="ECO:0008006" key="8">
    <source>
        <dbReference type="Google" id="ProtNLM"/>
    </source>
</evidence>
<dbReference type="InterPro" id="IPR000859">
    <property type="entry name" value="CUB_dom"/>
</dbReference>
<keyword evidence="3" id="KW-1133">Transmembrane helix</keyword>
<dbReference type="Pfam" id="PF00059">
    <property type="entry name" value="Lectin_C"/>
    <property type="match status" value="1"/>
</dbReference>
<gene>
    <name evidence="6" type="ORF">KIN20_022834</name>
</gene>
<dbReference type="InterPro" id="IPR016187">
    <property type="entry name" value="CTDL_fold"/>
</dbReference>
<keyword evidence="3" id="KW-0812">Transmembrane</keyword>
<dbReference type="PROSITE" id="PS50041">
    <property type="entry name" value="C_TYPE_LECTIN_2"/>
    <property type="match status" value="1"/>
</dbReference>
<name>A0AAD5QV20_PARTN</name>
<dbReference type="Proteomes" id="UP001196413">
    <property type="component" value="Unassembled WGS sequence"/>
</dbReference>
<evidence type="ECO:0000256" key="1">
    <source>
        <dbReference type="ARBA" id="ARBA00023157"/>
    </source>
</evidence>
<dbReference type="Gene3D" id="3.10.100.10">
    <property type="entry name" value="Mannose-Binding Protein A, subunit A"/>
    <property type="match status" value="1"/>
</dbReference>